<dbReference type="Proteomes" id="UP001442841">
    <property type="component" value="Chromosome"/>
</dbReference>
<evidence type="ECO:0000259" key="1">
    <source>
        <dbReference type="PROSITE" id="PS51186"/>
    </source>
</evidence>
<dbReference type="InterPro" id="IPR000182">
    <property type="entry name" value="GNAT_dom"/>
</dbReference>
<dbReference type="EMBL" id="CP154795">
    <property type="protein sequence ID" value="XAN06948.1"/>
    <property type="molecule type" value="Genomic_DNA"/>
</dbReference>
<name>A0ABZ3FQ65_9ACTN</name>
<dbReference type="PROSITE" id="PS51186">
    <property type="entry name" value="GNAT"/>
    <property type="match status" value="1"/>
</dbReference>
<protein>
    <submittedName>
        <fullName evidence="2">GNAT family N-acetyltransferase</fullName>
    </submittedName>
</protein>
<dbReference type="InterPro" id="IPR016181">
    <property type="entry name" value="Acyl_CoA_acyltransferase"/>
</dbReference>
<organism evidence="2 3">
    <name type="scientific">Ammonicoccus fulvus</name>
    <dbReference type="NCBI Taxonomy" id="3138240"/>
    <lineage>
        <taxon>Bacteria</taxon>
        <taxon>Bacillati</taxon>
        <taxon>Actinomycetota</taxon>
        <taxon>Actinomycetes</taxon>
        <taxon>Propionibacteriales</taxon>
        <taxon>Propionibacteriaceae</taxon>
        <taxon>Ammonicoccus</taxon>
    </lineage>
</organism>
<reference evidence="2 3" key="1">
    <citation type="submission" date="2024-04" db="EMBL/GenBank/DDBJ databases">
        <title>Isolation of an actinomycete strain from pig manure.</title>
        <authorList>
            <person name="Gong T."/>
            <person name="Yu Z."/>
            <person name="An M."/>
            <person name="Wei C."/>
            <person name="Yang W."/>
            <person name="Liu L."/>
        </authorList>
    </citation>
    <scope>NUCLEOTIDE SEQUENCE [LARGE SCALE GENOMIC DNA]</scope>
    <source>
        <strain evidence="2 3">ZF39</strain>
    </source>
</reference>
<accession>A0ABZ3FQ65</accession>
<sequence>MEIIKTRDASAADRAAHIWAHATAKRDETAPGTVEYEAAIPLIQEVLDHSDRSFLLTLTEDDEMLVFIAVEPSRAETDETIGEMRYMGVAPGHWGEGWARRILVALPEAMRESGFDQGELWVYADNIRAIFVYEAMGWQGTNQTRRHSVTDRVEQKFVRRLT</sequence>
<dbReference type="RefSeq" id="WP_425308390.1">
    <property type="nucleotide sequence ID" value="NZ_CP154795.1"/>
</dbReference>
<dbReference type="SUPFAM" id="SSF55729">
    <property type="entry name" value="Acyl-CoA N-acyltransferases (Nat)"/>
    <property type="match status" value="1"/>
</dbReference>
<feature type="domain" description="N-acetyltransferase" evidence="1">
    <location>
        <begin position="4"/>
        <end position="159"/>
    </location>
</feature>
<dbReference type="Gene3D" id="3.40.630.30">
    <property type="match status" value="1"/>
</dbReference>
<evidence type="ECO:0000313" key="3">
    <source>
        <dbReference type="Proteomes" id="UP001442841"/>
    </source>
</evidence>
<keyword evidence="3" id="KW-1185">Reference proteome</keyword>
<gene>
    <name evidence="2" type="ORF">AADG42_06400</name>
</gene>
<proteinExistence type="predicted"/>
<dbReference type="Pfam" id="PF00583">
    <property type="entry name" value="Acetyltransf_1"/>
    <property type="match status" value="1"/>
</dbReference>
<evidence type="ECO:0000313" key="2">
    <source>
        <dbReference type="EMBL" id="XAN06948.1"/>
    </source>
</evidence>